<name>A0A395R0M7_9PSED</name>
<dbReference type="SUPFAM" id="SSF50939">
    <property type="entry name" value="Sialidases"/>
    <property type="match status" value="1"/>
</dbReference>
<dbReference type="RefSeq" id="WP_118131434.1">
    <property type="nucleotide sequence ID" value="NZ_LMAZ01000005.1"/>
</dbReference>
<sequence length="327" mass="35677">MTSFLLRWLARLSPWMFIASLAYAAMFIQLKADDSALDQPLLEKRDRFFGAAANNNALWFVGGDGVLLETGDGGQNWARQKLPGAVNLQSTAVSPAGVRVVVGNQGKVFVGTVNSQSWKSYVLPLPDYANKLNQVQFFDGAFWVVGEVGSVYRLSADGMTWKDYSLGDDFTINDIARAENGALWLAGEYGNLFRSADNGNNWSRISLSEETLRSIQFHAGEAVVVGNGGQVYVSEDGGANWYRQPPFTAEHLFDVTRHGDRWVAVGDQGQVFAAPTATGEWTQTEPGGMSKSFFMSAVSVDSGIALAGKRPGLVDNNNRWVTWPEGE</sequence>
<dbReference type="InterPro" id="IPR015943">
    <property type="entry name" value="WD40/YVTN_repeat-like_dom_sf"/>
</dbReference>
<evidence type="ECO:0000313" key="6">
    <source>
        <dbReference type="Proteomes" id="UP000265411"/>
    </source>
</evidence>
<organism evidence="5 6">
    <name type="scientific">Pseudomonas abyssi</name>
    <dbReference type="NCBI Taxonomy" id="170540"/>
    <lineage>
        <taxon>Bacteria</taxon>
        <taxon>Pseudomonadati</taxon>
        <taxon>Pseudomonadota</taxon>
        <taxon>Gammaproteobacteria</taxon>
        <taxon>Pseudomonadales</taxon>
        <taxon>Pseudomonadaceae</taxon>
        <taxon>Pseudomonas</taxon>
    </lineage>
</organism>
<dbReference type="PANTHER" id="PTHR47199:SF2">
    <property type="entry name" value="PHOTOSYSTEM II STABILITY_ASSEMBLY FACTOR HCF136, CHLOROPLASTIC"/>
    <property type="match status" value="1"/>
</dbReference>
<evidence type="ECO:0000256" key="3">
    <source>
        <dbReference type="SAM" id="SignalP"/>
    </source>
</evidence>
<comment type="caution">
    <text evidence="5">The sequence shown here is derived from an EMBL/GenBank/DDBJ whole genome shotgun (WGS) entry which is preliminary data.</text>
</comment>
<dbReference type="AlphaFoldDB" id="A0A395R0M7"/>
<feature type="signal peptide" evidence="3">
    <location>
        <begin position="1"/>
        <end position="24"/>
    </location>
</feature>
<protein>
    <recommendedName>
        <fullName evidence="4">Photosynthesis system II assembly factor Ycf48/Hcf136-like domain-containing protein</fullName>
    </recommendedName>
</protein>
<gene>
    <name evidence="5" type="ORF">ASB58_14820</name>
</gene>
<feature type="domain" description="Photosynthesis system II assembly factor Ycf48/Hcf136-like" evidence="4">
    <location>
        <begin position="115"/>
        <end position="274"/>
    </location>
</feature>
<evidence type="ECO:0000256" key="2">
    <source>
        <dbReference type="ARBA" id="ARBA00023276"/>
    </source>
</evidence>
<dbReference type="Pfam" id="PF14870">
    <property type="entry name" value="PSII_BNR"/>
    <property type="match status" value="1"/>
</dbReference>
<dbReference type="GO" id="GO:0009523">
    <property type="term" value="C:photosystem II"/>
    <property type="evidence" value="ECO:0007669"/>
    <property type="project" value="UniProtKB-KW"/>
</dbReference>
<dbReference type="InterPro" id="IPR036278">
    <property type="entry name" value="Sialidase_sf"/>
</dbReference>
<evidence type="ECO:0000313" key="5">
    <source>
        <dbReference type="EMBL" id="RGP53644.1"/>
    </source>
</evidence>
<dbReference type="EMBL" id="LMAZ01000005">
    <property type="protein sequence ID" value="RGP53644.1"/>
    <property type="molecule type" value="Genomic_DNA"/>
</dbReference>
<dbReference type="Gene3D" id="2.130.10.10">
    <property type="entry name" value="YVTN repeat-like/Quinoprotein amine dehydrogenase"/>
    <property type="match status" value="1"/>
</dbReference>
<dbReference type="OrthoDB" id="9813892at2"/>
<dbReference type="Proteomes" id="UP000265411">
    <property type="component" value="Unassembled WGS sequence"/>
</dbReference>
<dbReference type="InterPro" id="IPR028203">
    <property type="entry name" value="PSII_CF48-like_dom"/>
</dbReference>
<keyword evidence="6" id="KW-1185">Reference proteome</keyword>
<dbReference type="GO" id="GO:0015979">
    <property type="term" value="P:photosynthesis"/>
    <property type="evidence" value="ECO:0007669"/>
    <property type="project" value="UniProtKB-KW"/>
</dbReference>
<proteinExistence type="predicted"/>
<dbReference type="PANTHER" id="PTHR47199">
    <property type="entry name" value="PHOTOSYSTEM II STABILITY/ASSEMBLY FACTOR HCF136, CHLOROPLASTIC"/>
    <property type="match status" value="1"/>
</dbReference>
<evidence type="ECO:0000256" key="1">
    <source>
        <dbReference type="ARBA" id="ARBA00022531"/>
    </source>
</evidence>
<feature type="chain" id="PRO_5017481479" description="Photosynthesis system II assembly factor Ycf48/Hcf136-like domain-containing protein" evidence="3">
    <location>
        <begin position="25"/>
        <end position="327"/>
    </location>
</feature>
<accession>A0A395R0M7</accession>
<keyword evidence="2" id="KW-0604">Photosystem II</keyword>
<keyword evidence="1" id="KW-0602">Photosynthesis</keyword>
<evidence type="ECO:0000259" key="4">
    <source>
        <dbReference type="Pfam" id="PF14870"/>
    </source>
</evidence>
<keyword evidence="3" id="KW-0732">Signal</keyword>
<reference evidence="5 6" key="1">
    <citation type="journal article" date="2018" name="Syst. Appl. Microbiol.">
        <title>Pseudomonas gallaeciensis sp. nov., isolated from crude-oil-contaminated intertidal sand samples after the Prestige oil spill.</title>
        <authorList>
            <person name="Mulet M."/>
            <person name="Sanchez D."/>
            <person name="Rodriguez A.C."/>
            <person name="Nogales B."/>
            <person name="Bosch R."/>
            <person name="Busquets A."/>
            <person name="Gomila M."/>
            <person name="Lalucat J."/>
            <person name="Garcia-Valdes E."/>
        </authorList>
    </citation>
    <scope>NUCLEOTIDE SEQUENCE [LARGE SCALE GENOMIC DNA]</scope>
    <source>
        <strain evidence="5 6">V113</strain>
    </source>
</reference>